<organism evidence="5 6">
    <name type="scientific">Methanocella conradii (strain DSM 24694 / JCM 17849 / CGMCC 1.5162 / HZ254)</name>
    <dbReference type="NCBI Taxonomy" id="1041930"/>
    <lineage>
        <taxon>Archaea</taxon>
        <taxon>Methanobacteriati</taxon>
        <taxon>Methanobacteriota</taxon>
        <taxon>Stenosarchaea group</taxon>
        <taxon>Methanomicrobia</taxon>
        <taxon>Methanocellales</taxon>
        <taxon>Methanocellaceae</taxon>
        <taxon>Methanocella</taxon>
    </lineage>
</organism>
<dbReference type="GO" id="GO:0032259">
    <property type="term" value="P:methylation"/>
    <property type="evidence" value="ECO:0007669"/>
    <property type="project" value="UniProtKB-KW"/>
</dbReference>
<evidence type="ECO:0000256" key="4">
    <source>
        <dbReference type="RuleBase" id="RU000416"/>
    </source>
</evidence>
<dbReference type="PROSITE" id="PS51679">
    <property type="entry name" value="SAM_MT_C5"/>
    <property type="match status" value="1"/>
</dbReference>
<keyword evidence="2 5" id="KW-0808">Transferase</keyword>
<dbReference type="KEGG" id="mez:Mtc_0415"/>
<dbReference type="RefSeq" id="WP_014405021.1">
    <property type="nucleotide sequence ID" value="NC_017034.1"/>
</dbReference>
<sequence>MKFIDLFAGLGGFHLALRELGHECVFASEINENLRKIYLANFGIKPEGDIRDIAIEKIPPHDIICAGFPCQPFSKAGSQKGLNDTERGTLFYEILKIIDYHDPKYLIFENVPNIRRHNNGQTWRIIEGLLRDRGYDISCNDISPHHFGIPQIRLRTYIVGKKNSLDGFSWPRVNQKNDVSILSILDKKPEGAQKILPRMKSCLEVWQKFLDKAPKNESIPHPLWSMEFGATYPYENTTPYALQYDDLLNYKGSFGRKLEGDTKNELMSQLPSYATRKQKHFPQWKIRMIRKNRDFYEKNIDWLDDWKKEISIYPSSYQKLEWNCQGDERKIRNYIIQFRASGVRVKRLTTAPSLVAMTSTQVPIIGWECRYMTPNECKRLQSMDELKYLPHPKSMAYEALGNAINVKVARYVAESLLMHD</sequence>
<dbReference type="GeneID" id="11970299"/>
<dbReference type="EMBL" id="CP003243">
    <property type="protein sequence ID" value="AFC99182.1"/>
    <property type="molecule type" value="Genomic_DNA"/>
</dbReference>
<dbReference type="EC" id="2.1.1.37" evidence="5"/>
<name>H8I443_METCZ</name>
<keyword evidence="1 5" id="KW-0489">Methyltransferase</keyword>
<evidence type="ECO:0000256" key="1">
    <source>
        <dbReference type="ARBA" id="ARBA00022603"/>
    </source>
</evidence>
<dbReference type="OrthoDB" id="5033at2157"/>
<evidence type="ECO:0000313" key="6">
    <source>
        <dbReference type="Proteomes" id="UP000005233"/>
    </source>
</evidence>
<keyword evidence="6" id="KW-1185">Reference proteome</keyword>
<dbReference type="Gene3D" id="3.40.50.150">
    <property type="entry name" value="Vaccinia Virus protein VP39"/>
    <property type="match status" value="1"/>
</dbReference>
<evidence type="ECO:0000256" key="2">
    <source>
        <dbReference type="ARBA" id="ARBA00022679"/>
    </source>
</evidence>
<accession>H8I443</accession>
<dbReference type="Gene3D" id="3.90.120.10">
    <property type="entry name" value="DNA Methylase, subunit A, domain 2"/>
    <property type="match status" value="1"/>
</dbReference>
<proteinExistence type="inferred from homology"/>
<dbReference type="PANTHER" id="PTHR46098:SF1">
    <property type="entry name" value="TRNA (CYTOSINE(38)-C(5))-METHYLTRANSFERASE"/>
    <property type="match status" value="1"/>
</dbReference>
<protein>
    <submittedName>
        <fullName evidence="5">DNA-methyltransferase (Dcm)</fullName>
        <ecNumber evidence="5">2.1.1.37</ecNumber>
    </submittedName>
</protein>
<keyword evidence="3" id="KW-0949">S-adenosyl-L-methionine</keyword>
<dbReference type="InterPro" id="IPR050750">
    <property type="entry name" value="C5-MTase"/>
</dbReference>
<comment type="similarity">
    <text evidence="4">Belongs to the class I-like SAM-binding methyltransferase superfamily. C5-methyltransferase family.</text>
</comment>
<dbReference type="PROSITE" id="PS00094">
    <property type="entry name" value="C5_MTASE_1"/>
    <property type="match status" value="1"/>
</dbReference>
<evidence type="ECO:0000256" key="3">
    <source>
        <dbReference type="ARBA" id="ARBA00022691"/>
    </source>
</evidence>
<dbReference type="PRINTS" id="PR00105">
    <property type="entry name" value="C5METTRFRASE"/>
</dbReference>
<dbReference type="InterPro" id="IPR029063">
    <property type="entry name" value="SAM-dependent_MTases_sf"/>
</dbReference>
<dbReference type="InterPro" id="IPR001525">
    <property type="entry name" value="C5_MeTfrase"/>
</dbReference>
<dbReference type="HOGENOM" id="CLU_006958_0_2_2"/>
<gene>
    <name evidence="5" type="primary">dcm</name>
    <name evidence="5" type="ordered locus">Mtc_0415</name>
</gene>
<dbReference type="PANTHER" id="PTHR46098">
    <property type="entry name" value="TRNA (CYTOSINE(38)-C(5))-METHYLTRANSFERASE"/>
    <property type="match status" value="1"/>
</dbReference>
<dbReference type="eggNOG" id="arCOG04157">
    <property type="taxonomic scope" value="Archaea"/>
</dbReference>
<dbReference type="SUPFAM" id="SSF53335">
    <property type="entry name" value="S-adenosyl-L-methionine-dependent methyltransferases"/>
    <property type="match status" value="1"/>
</dbReference>
<reference evidence="5 6" key="1">
    <citation type="journal article" date="2012" name="J. Bacteriol.">
        <title>Complete genome sequence of a thermophilic methanogen, Methanocella conradii HZ254, isolated from Chinese rice field soil.</title>
        <authorList>
            <person name="Lu Z."/>
            <person name="Lu Y."/>
        </authorList>
    </citation>
    <scope>NUCLEOTIDE SEQUENCE [LARGE SCALE GENOMIC DNA]</scope>
    <source>
        <strain evidence="6">DSM 24694 / JCM 17849 / CGMCC 1.5162 / HZ254</strain>
    </source>
</reference>
<dbReference type="REBASE" id="46280">
    <property type="entry name" value="M.Mco254ORF415P"/>
</dbReference>
<dbReference type="STRING" id="1041930.Mtc_0415"/>
<evidence type="ECO:0000313" key="5">
    <source>
        <dbReference type="EMBL" id="AFC99182.1"/>
    </source>
</evidence>
<dbReference type="NCBIfam" id="TIGR00675">
    <property type="entry name" value="dcm"/>
    <property type="match status" value="1"/>
</dbReference>
<dbReference type="InterPro" id="IPR018117">
    <property type="entry name" value="C5_DNA_meth_AS"/>
</dbReference>
<dbReference type="AlphaFoldDB" id="H8I443"/>
<dbReference type="Pfam" id="PF00145">
    <property type="entry name" value="DNA_methylase"/>
    <property type="match status" value="1"/>
</dbReference>
<dbReference type="GO" id="GO:0003886">
    <property type="term" value="F:DNA (cytosine-5-)-methyltransferase activity"/>
    <property type="evidence" value="ECO:0007669"/>
    <property type="project" value="UniProtKB-EC"/>
</dbReference>
<dbReference type="Proteomes" id="UP000005233">
    <property type="component" value="Chromosome"/>
</dbReference>